<proteinExistence type="predicted"/>
<dbReference type="SUPFAM" id="SSF51735">
    <property type="entry name" value="NAD(P)-binding Rossmann-fold domains"/>
    <property type="match status" value="1"/>
</dbReference>
<dbReference type="eggNOG" id="COG2085">
    <property type="taxonomic scope" value="Bacteria"/>
</dbReference>
<dbReference type="InterPro" id="IPR036291">
    <property type="entry name" value="NAD(P)-bd_dom_sf"/>
</dbReference>
<keyword evidence="1" id="KW-0560">Oxidoreductase</keyword>
<evidence type="ECO:0000313" key="3">
    <source>
        <dbReference type="EMBL" id="EHJ62415.1"/>
    </source>
</evidence>
<name>G6E875_9SPHN</name>
<dbReference type="InterPro" id="IPR010185">
    <property type="entry name" value="NpdG"/>
</dbReference>
<dbReference type="OrthoDB" id="5738121at2"/>
<dbReference type="GO" id="GO:0005886">
    <property type="term" value="C:plasma membrane"/>
    <property type="evidence" value="ECO:0007669"/>
    <property type="project" value="TreeGrafter"/>
</dbReference>
<sequence length="217" mass="21754">MDKTVAVIGGTGNLGAALARRWASAGVKIVIGSRDGARAQASAAEIGHGASGTDNAAAAALADIVVLAVPFAAQEGTIADVRDACAGKIVIDTTVPLNPPKVMRVQLPAEGCAAVRTQQLMGEAVTVISGFHNVAAHKLATEADVACDVLVFGDDKQARANGIALAEKAGLRGLHGGALVNSAAAEALTSVLIFLNKTYKVDGAGIRITGKLTAPEA</sequence>
<dbReference type="GO" id="GO:0015677">
    <property type="term" value="P:copper ion import"/>
    <property type="evidence" value="ECO:0007669"/>
    <property type="project" value="TreeGrafter"/>
</dbReference>
<organism evidence="3 4">
    <name type="scientific">Novosphingobium pentaromativorans US6-1</name>
    <dbReference type="NCBI Taxonomy" id="1088721"/>
    <lineage>
        <taxon>Bacteria</taxon>
        <taxon>Pseudomonadati</taxon>
        <taxon>Pseudomonadota</taxon>
        <taxon>Alphaproteobacteria</taxon>
        <taxon>Sphingomonadales</taxon>
        <taxon>Sphingomonadaceae</taxon>
        <taxon>Novosphingobium</taxon>
    </lineage>
</organism>
<dbReference type="GO" id="GO:0006740">
    <property type="term" value="P:NADPH regeneration"/>
    <property type="evidence" value="ECO:0007669"/>
    <property type="project" value="InterPro"/>
</dbReference>
<dbReference type="InterPro" id="IPR028939">
    <property type="entry name" value="P5C_Rdtase_cat_N"/>
</dbReference>
<dbReference type="Pfam" id="PF03807">
    <property type="entry name" value="F420_oxidored"/>
    <property type="match status" value="1"/>
</dbReference>
<dbReference type="PATRIC" id="fig|1088721.3.peg.537"/>
<dbReference type="PANTHER" id="PTHR14239">
    <property type="entry name" value="DUDULIN-RELATED"/>
    <property type="match status" value="1"/>
</dbReference>
<comment type="caution">
    <text evidence="3">The sequence shown here is derived from an EMBL/GenBank/DDBJ whole genome shotgun (WGS) entry which is preliminary data.</text>
</comment>
<dbReference type="AlphaFoldDB" id="G6E875"/>
<dbReference type="NCBIfam" id="TIGR01915">
    <property type="entry name" value="npdG"/>
    <property type="match status" value="1"/>
</dbReference>
<evidence type="ECO:0000259" key="2">
    <source>
        <dbReference type="Pfam" id="PF03807"/>
    </source>
</evidence>
<dbReference type="RefSeq" id="WP_007011463.1">
    <property type="nucleotide sequence ID" value="NZ_AGFM01000008.1"/>
</dbReference>
<dbReference type="GO" id="GO:0050661">
    <property type="term" value="F:NADP binding"/>
    <property type="evidence" value="ECO:0007669"/>
    <property type="project" value="InterPro"/>
</dbReference>
<dbReference type="GO" id="GO:0008823">
    <property type="term" value="F:cupric reductase (NADH) activity"/>
    <property type="evidence" value="ECO:0007669"/>
    <property type="project" value="TreeGrafter"/>
</dbReference>
<evidence type="ECO:0000256" key="1">
    <source>
        <dbReference type="ARBA" id="ARBA00023002"/>
    </source>
</evidence>
<dbReference type="PANTHER" id="PTHR14239:SF0">
    <property type="entry name" value="F420-DEPENDENT NADP REDUCTASE"/>
    <property type="match status" value="1"/>
</dbReference>
<reference evidence="3 4" key="1">
    <citation type="journal article" date="2012" name="J. Bacteriol.">
        <title>Genome sequence of benzo(a)pyrene-degrading bacterium Novosphingobium pentaromativorans US6-1.</title>
        <authorList>
            <person name="Luo Y.R."/>
            <person name="Kang S.G."/>
            <person name="Kim S.J."/>
            <person name="Kim M.R."/>
            <person name="Li N."/>
            <person name="Lee J.H."/>
            <person name="Kwon K.K."/>
        </authorList>
    </citation>
    <scope>NUCLEOTIDE SEQUENCE [LARGE SCALE GENOMIC DNA]</scope>
    <source>
        <strain evidence="3 4">US6-1</strain>
    </source>
</reference>
<dbReference type="Proteomes" id="UP000004030">
    <property type="component" value="Unassembled WGS sequence"/>
</dbReference>
<dbReference type="STRING" id="1088721.JI59_17375"/>
<dbReference type="EMBL" id="AGFM01000008">
    <property type="protein sequence ID" value="EHJ62415.1"/>
    <property type="molecule type" value="Genomic_DNA"/>
</dbReference>
<accession>G6E875</accession>
<dbReference type="GO" id="GO:0016651">
    <property type="term" value="F:oxidoreductase activity, acting on NAD(P)H"/>
    <property type="evidence" value="ECO:0007669"/>
    <property type="project" value="InterPro"/>
</dbReference>
<dbReference type="Gene3D" id="3.40.50.720">
    <property type="entry name" value="NAD(P)-binding Rossmann-like Domain"/>
    <property type="match status" value="1"/>
</dbReference>
<keyword evidence="4" id="KW-1185">Reference proteome</keyword>
<feature type="domain" description="Pyrroline-5-carboxylate reductase catalytic N-terminal" evidence="2">
    <location>
        <begin position="4"/>
        <end position="96"/>
    </location>
</feature>
<protein>
    <submittedName>
        <fullName evidence="3">NADPH-dependent reductase</fullName>
    </submittedName>
</protein>
<gene>
    <name evidence="3" type="ORF">NSU_0546</name>
</gene>
<evidence type="ECO:0000313" key="4">
    <source>
        <dbReference type="Proteomes" id="UP000004030"/>
    </source>
</evidence>
<dbReference type="GO" id="GO:0070967">
    <property type="term" value="F:coenzyme F420 binding"/>
    <property type="evidence" value="ECO:0007669"/>
    <property type="project" value="InterPro"/>
</dbReference>
<dbReference type="InterPro" id="IPR051267">
    <property type="entry name" value="STEAP_metalloreductase"/>
</dbReference>
<dbReference type="GO" id="GO:0052851">
    <property type="term" value="F:ferric-chelate reductase (NADPH) activity"/>
    <property type="evidence" value="ECO:0007669"/>
    <property type="project" value="TreeGrafter"/>
</dbReference>